<keyword evidence="9 13" id="KW-0472">Membrane</keyword>
<evidence type="ECO:0000256" key="7">
    <source>
        <dbReference type="ARBA" id="ARBA00023053"/>
    </source>
</evidence>
<keyword evidence="3 12" id="KW-0813">Transport</keyword>
<dbReference type="Proteomes" id="UP000292052">
    <property type="component" value="Unassembled WGS sequence"/>
</dbReference>
<dbReference type="PANTHER" id="PTHR11690:SF288">
    <property type="entry name" value="AMILORIDE-SENSITIVE NA+ CHANNEL-RELATED"/>
    <property type="match status" value="1"/>
</dbReference>
<evidence type="ECO:0000256" key="8">
    <source>
        <dbReference type="ARBA" id="ARBA00023065"/>
    </source>
</evidence>
<evidence type="ECO:0000256" key="1">
    <source>
        <dbReference type="ARBA" id="ARBA00004141"/>
    </source>
</evidence>
<reference evidence="14 15" key="1">
    <citation type="submission" date="2017-03" db="EMBL/GenBank/DDBJ databases">
        <title>Genome of the blue death feigning beetle - Asbolus verrucosus.</title>
        <authorList>
            <person name="Rider S.D."/>
        </authorList>
    </citation>
    <scope>NUCLEOTIDE SEQUENCE [LARGE SCALE GENOMIC DNA]</scope>
    <source>
        <strain evidence="14">Butters</strain>
        <tissue evidence="14">Head and leg muscle</tissue>
    </source>
</reference>
<comment type="similarity">
    <text evidence="2 12">Belongs to the amiloride-sensitive sodium channel (TC 1.A.6) family.</text>
</comment>
<evidence type="ECO:0000256" key="5">
    <source>
        <dbReference type="ARBA" id="ARBA00022692"/>
    </source>
</evidence>
<evidence type="ECO:0000256" key="6">
    <source>
        <dbReference type="ARBA" id="ARBA00022989"/>
    </source>
</evidence>
<keyword evidence="11 12" id="KW-0407">Ion channel</keyword>
<evidence type="ECO:0000256" key="10">
    <source>
        <dbReference type="ARBA" id="ARBA00023201"/>
    </source>
</evidence>
<keyword evidence="7" id="KW-0915">Sodium</keyword>
<dbReference type="Pfam" id="PF00858">
    <property type="entry name" value="ASC"/>
    <property type="match status" value="3"/>
</dbReference>
<evidence type="ECO:0000256" key="9">
    <source>
        <dbReference type="ARBA" id="ARBA00023136"/>
    </source>
</evidence>
<keyword evidence="4 12" id="KW-0894">Sodium channel</keyword>
<keyword evidence="6 13" id="KW-1133">Transmembrane helix</keyword>
<dbReference type="PROSITE" id="PS01206">
    <property type="entry name" value="ASC"/>
    <property type="match status" value="1"/>
</dbReference>
<feature type="transmembrane region" description="Helical" evidence="13">
    <location>
        <begin position="256"/>
        <end position="274"/>
    </location>
</feature>
<dbReference type="InterPro" id="IPR020903">
    <property type="entry name" value="ENaC_CS"/>
</dbReference>
<dbReference type="EMBL" id="QDEB01132435">
    <property type="protein sequence ID" value="RZB38942.1"/>
    <property type="molecule type" value="Genomic_DNA"/>
</dbReference>
<keyword evidence="5 12" id="KW-0812">Transmembrane</keyword>
<dbReference type="Gene3D" id="1.10.287.820">
    <property type="entry name" value="Acid-sensing ion channel domain"/>
    <property type="match status" value="1"/>
</dbReference>
<dbReference type="InterPro" id="IPR001873">
    <property type="entry name" value="ENaC"/>
</dbReference>
<evidence type="ECO:0000256" key="12">
    <source>
        <dbReference type="RuleBase" id="RU000679"/>
    </source>
</evidence>
<keyword evidence="8 12" id="KW-0406">Ion transport</keyword>
<accession>A0A482V1R8</accession>
<evidence type="ECO:0000256" key="13">
    <source>
        <dbReference type="SAM" id="Phobius"/>
    </source>
</evidence>
<evidence type="ECO:0000256" key="3">
    <source>
        <dbReference type="ARBA" id="ARBA00022448"/>
    </source>
</evidence>
<feature type="transmembrane region" description="Helical" evidence="13">
    <location>
        <begin position="312"/>
        <end position="334"/>
    </location>
</feature>
<dbReference type="OrthoDB" id="6021021at2759"/>
<proteinExistence type="inferred from homology"/>
<gene>
    <name evidence="14" type="ORF">BDFB_002931</name>
</gene>
<keyword evidence="15" id="KW-1185">Reference proteome</keyword>
<organism evidence="14 15">
    <name type="scientific">Asbolus verrucosus</name>
    <name type="common">Desert ironclad beetle</name>
    <dbReference type="NCBI Taxonomy" id="1661398"/>
    <lineage>
        <taxon>Eukaryota</taxon>
        <taxon>Metazoa</taxon>
        <taxon>Ecdysozoa</taxon>
        <taxon>Arthropoda</taxon>
        <taxon>Hexapoda</taxon>
        <taxon>Insecta</taxon>
        <taxon>Pterygota</taxon>
        <taxon>Neoptera</taxon>
        <taxon>Endopterygota</taxon>
        <taxon>Coleoptera</taxon>
        <taxon>Polyphaga</taxon>
        <taxon>Cucujiformia</taxon>
        <taxon>Tenebrionidae</taxon>
        <taxon>Pimeliinae</taxon>
        <taxon>Asbolus</taxon>
    </lineage>
</organism>
<comment type="caution">
    <text evidence="14">The sequence shown here is derived from an EMBL/GenBank/DDBJ whole genome shotgun (WGS) entry which is preliminary data.</text>
</comment>
<keyword evidence="10 12" id="KW-0739">Sodium transport</keyword>
<dbReference type="PANTHER" id="PTHR11690">
    <property type="entry name" value="AMILORIDE-SENSITIVE SODIUM CHANNEL-RELATED"/>
    <property type="match status" value="1"/>
</dbReference>
<sequence>MSEEINCKDIFIPVMTDEGVCHSFNIFNDLVSHYKDYHTASEANITMWNMETGYSDEAAIETYPRRALLSGASKGLTVNLATVKKDLDFKCNGMFKVVLHSPVRIPKLKQEYFRLPLDQAVIASVQPAMITTSESVKFFDPDKRDCYFPSEKKLKYFSSYSQQNCHLECLTNVTLDLCGCVNMFMPNWLQYVELIFKFPTDPEYADLRRHEYLKDLHCDCLPLCTDLSYNTETSQADWNWEEKFRLLNNTKFDKKLYVFILPLLQILHGLYGPIDFVANFGGLLGLFTGFSILSLMEIVYFLTVRICCNIKLIWWASVFIVCLSGCCFMIYTIYEKYETSPVIVTFATKETPIYKIPFPAVTICPETKSTKEKFSFKGVLQKKLNNENVNSAENRILDYMSSLCDDYINSTSHSNNSIFTEDFFDTLDLWPLKIRPDFMNQAYNCKFMNKDFKCRYIFTPVMTDEGVCYSFNILDRNQIFNDLVTHYKNYHKTEESSLTWSIDRGYTEQDKFNIYPRRALLAGAANGLTMHLATLKEDIDHKCKEVQGYKVVLHTPMRMPRLKQEFFRIPLDQAVVTVIQPVMISTSEAVKLYSIKKRECCFTFERKLKYFRSYSQLNCQLECLTNFTLKKCGCVNIFMPRENQTRICGNAKHECMKEAERTLQIKGIYSKFEDISLDSATAMEDVDCDCIPLCTDLSYNSETSQTVWNWEQNFQTSSEHFQRNLMHLSSLTVYFKFNHFITSERNELYGPTDFLANFGGLLGLFTEKSEEESENVLKKSIVAYFREYCNSTSIHGFRYFGEKRTIYENLQKMGLQSCHRFVCYQRKTHIQYTISSSHHLYGIEKLSYSDNTSFFEVLEEVTPKLLITDCKYLGKSHDCKSLFTPIITDDGLCHTFNLLDRKEMFTERVVHYKNYQNIDQSATKWNIEHGYSEDADVDVYPKRALLAGARYALKFELKLPMEKADVTCRDSVSGYRILFHAPMRLPCLSQQYIRVPLDSAFSAAIRPDQIMTSEAVKNYPAQKRNCYFPSEKKLKYFRVYSQVNCNVECLTEFTLRECGCVLFFMPNDLKILGLQNKILNKQKKVLKSQKNVCDCLPMCTDIDYKIGISQANWNWTEEMESTYFREYCNCTSVHGFRYFGENGRTSFES</sequence>
<comment type="subcellular location">
    <subcellularLocation>
        <location evidence="1">Membrane</location>
        <topology evidence="1">Multi-pass membrane protein</topology>
    </subcellularLocation>
</comment>
<dbReference type="GO" id="GO:0005886">
    <property type="term" value="C:plasma membrane"/>
    <property type="evidence" value="ECO:0007669"/>
    <property type="project" value="TreeGrafter"/>
</dbReference>
<evidence type="ECO:0000313" key="14">
    <source>
        <dbReference type="EMBL" id="RZB38942.1"/>
    </source>
</evidence>
<protein>
    <submittedName>
        <fullName evidence="14">ASC domain containing protein</fullName>
    </submittedName>
</protein>
<evidence type="ECO:0000313" key="15">
    <source>
        <dbReference type="Proteomes" id="UP000292052"/>
    </source>
</evidence>
<name>A0A482V1R8_ASBVE</name>
<dbReference type="GO" id="GO:0015280">
    <property type="term" value="F:ligand-gated sodium channel activity"/>
    <property type="evidence" value="ECO:0007669"/>
    <property type="project" value="TreeGrafter"/>
</dbReference>
<dbReference type="AlphaFoldDB" id="A0A482V1R8"/>
<dbReference type="Gene3D" id="2.60.470.10">
    <property type="entry name" value="Acid-sensing ion channels like domains"/>
    <property type="match status" value="3"/>
</dbReference>
<evidence type="ECO:0000256" key="11">
    <source>
        <dbReference type="ARBA" id="ARBA00023303"/>
    </source>
</evidence>
<evidence type="ECO:0000256" key="4">
    <source>
        <dbReference type="ARBA" id="ARBA00022461"/>
    </source>
</evidence>
<dbReference type="Gene3D" id="1.10.287.770">
    <property type="entry name" value="YojJ-like"/>
    <property type="match status" value="1"/>
</dbReference>
<evidence type="ECO:0000256" key="2">
    <source>
        <dbReference type="ARBA" id="ARBA00007193"/>
    </source>
</evidence>
<feature type="transmembrane region" description="Helical" evidence="13">
    <location>
        <begin position="280"/>
        <end position="300"/>
    </location>
</feature>